<dbReference type="Gene3D" id="3.90.380.10">
    <property type="entry name" value="Naphthalene 1,2-dioxygenase Alpha Subunit, Chain A, domain 1"/>
    <property type="match status" value="1"/>
</dbReference>
<proteinExistence type="predicted"/>
<dbReference type="AlphaFoldDB" id="Q1WLG3"/>
<organism evidence="1 2">
    <name type="scientific">Sinorhizobium meliloti (strain SM11)</name>
    <dbReference type="NCBI Taxonomy" id="707241"/>
    <lineage>
        <taxon>Bacteria</taxon>
        <taxon>Pseudomonadati</taxon>
        <taxon>Pseudomonadota</taxon>
        <taxon>Alphaproteobacteria</taxon>
        <taxon>Hyphomicrobiales</taxon>
        <taxon>Rhizobiaceae</taxon>
        <taxon>Sinorhizobium/Ensifer group</taxon>
        <taxon>Sinorhizobium</taxon>
    </lineage>
</organism>
<dbReference type="Proteomes" id="UP000009045">
    <property type="component" value="Plasmid pSmeSM11a"/>
</dbReference>
<dbReference type="EMBL" id="DQ145546">
    <property type="protein sequence ID" value="ABA56037.1"/>
    <property type="molecule type" value="Genomic_DNA"/>
</dbReference>
<dbReference type="InterPro" id="IPR036922">
    <property type="entry name" value="Rieske_2Fe-2S_sf"/>
</dbReference>
<accession>Q1WLG3</accession>
<evidence type="ECO:0000313" key="2">
    <source>
        <dbReference type="Proteomes" id="UP000009045"/>
    </source>
</evidence>
<evidence type="ECO:0000313" key="1">
    <source>
        <dbReference type="EMBL" id="ABA56037.1"/>
    </source>
</evidence>
<reference evidence="2" key="2">
    <citation type="journal article" date="2011" name="J. Biotechnol.">
        <title>The complete genome sequence of the dominant Sinorhizobium meliloti field isolate SM11 extends the S. meliloti pan-genome.</title>
        <authorList>
            <person name="Schneiker-Bekel S."/>
            <person name="Wibberg D."/>
            <person name="Bekel T."/>
            <person name="Blom J."/>
            <person name="Linke B."/>
            <person name="Neuweger H."/>
            <person name="Stiens M."/>
            <person name="Vorholter F.J."/>
            <person name="Weidner S."/>
            <person name="Goesmann A."/>
            <person name="Puhler A."/>
            <person name="Schluter A."/>
        </authorList>
    </citation>
    <scope>NUCLEOTIDE SEQUENCE [LARGE SCALE GENOMIC DNA]</scope>
    <source>
        <strain evidence="2">SM11</strain>
        <plasmid evidence="2">pSmeSM11a</plasmid>
    </source>
</reference>
<geneLocation type="plasmid" evidence="1 2">
    <name>pSmeSM11a</name>
</geneLocation>
<keyword evidence="1" id="KW-0614">Plasmid</keyword>
<dbReference type="SUPFAM" id="SSF50022">
    <property type="entry name" value="ISP domain"/>
    <property type="match status" value="1"/>
</dbReference>
<dbReference type="GO" id="GO:0051537">
    <property type="term" value="F:2 iron, 2 sulfur cluster binding"/>
    <property type="evidence" value="ECO:0007669"/>
    <property type="project" value="InterPro"/>
</dbReference>
<reference evidence="1 2" key="1">
    <citation type="journal article" date="2006" name="Appl. Environ. Microbiol.">
        <title>Sequence analysis of the 144-kilobase accessory plasmid pSmeSM11a, isolated from a dominant Sinorhizobium meliloti strain identified during a long-term field release experiment.</title>
        <authorList>
            <person name="Stiens M."/>
            <person name="Schneiker S."/>
            <person name="Keller M."/>
            <person name="Kuhn S."/>
            <person name="Puhler A."/>
            <person name="Schluter A."/>
        </authorList>
    </citation>
    <scope>NUCLEOTIDE SEQUENCE [LARGE SCALE GENOMIC DNA]</scope>
    <source>
        <strain evidence="2">SM11</strain>
        <plasmid evidence="1 2">pSmeSM11a</plasmid>
    </source>
</reference>
<sequence length="53" mass="6273">MTANPTSIHQRLDRRLSGFSLEQPFYTSPEVYALDLQHIFYKQWLYVAIPRCA</sequence>
<name>Q1WLG3_SINMM</name>
<protein>
    <submittedName>
        <fullName evidence="1">Uncharacterized protein</fullName>
    </submittedName>
</protein>